<dbReference type="RefSeq" id="WP_185787866.1">
    <property type="nucleotide sequence ID" value="NZ_JACLCP010000001.1"/>
</dbReference>
<accession>A0A842IPR3</accession>
<feature type="coiled-coil region" evidence="1">
    <location>
        <begin position="89"/>
        <end position="126"/>
    </location>
</feature>
<dbReference type="AlphaFoldDB" id="A0A842IPR3"/>
<evidence type="ECO:0000256" key="1">
    <source>
        <dbReference type="SAM" id="Coils"/>
    </source>
</evidence>
<dbReference type="Pfam" id="PF14129">
    <property type="entry name" value="DUF4296"/>
    <property type="match status" value="1"/>
</dbReference>
<proteinExistence type="predicted"/>
<evidence type="ECO:0000313" key="4">
    <source>
        <dbReference type="Proteomes" id="UP000533900"/>
    </source>
</evidence>
<organism evidence="3 4">
    <name type="scientific">Winogradskyella flava</name>
    <dbReference type="NCBI Taxonomy" id="1884876"/>
    <lineage>
        <taxon>Bacteria</taxon>
        <taxon>Pseudomonadati</taxon>
        <taxon>Bacteroidota</taxon>
        <taxon>Flavobacteriia</taxon>
        <taxon>Flavobacteriales</taxon>
        <taxon>Flavobacteriaceae</taxon>
        <taxon>Winogradskyella</taxon>
    </lineage>
</organism>
<dbReference type="InterPro" id="IPR025381">
    <property type="entry name" value="DUF4296"/>
</dbReference>
<name>A0A842IPR3_9FLAO</name>
<dbReference type="Proteomes" id="UP000533900">
    <property type="component" value="Unassembled WGS sequence"/>
</dbReference>
<dbReference type="EMBL" id="JACLCP010000001">
    <property type="protein sequence ID" value="MBC2844179.1"/>
    <property type="molecule type" value="Genomic_DNA"/>
</dbReference>
<keyword evidence="1" id="KW-0175">Coiled coil</keyword>
<gene>
    <name evidence="3" type="ORF">H7F21_03670</name>
</gene>
<comment type="caution">
    <text evidence="3">The sequence shown here is derived from an EMBL/GenBank/DDBJ whole genome shotgun (WGS) entry which is preliminary data.</text>
</comment>
<protein>
    <submittedName>
        <fullName evidence="3">DUF4296 domain-containing protein</fullName>
    </submittedName>
</protein>
<feature type="domain" description="DUF4296" evidence="2">
    <location>
        <begin position="26"/>
        <end position="108"/>
    </location>
</feature>
<reference evidence="3" key="1">
    <citation type="submission" date="2020-08" db="EMBL/GenBank/DDBJ databases">
        <title>Winogradskyella ouciana sp. nov., isolated from the hadal seawater of the Mariana Trench.</title>
        <authorList>
            <person name="He X."/>
        </authorList>
    </citation>
    <scope>NUCLEOTIDE SEQUENCE [LARGE SCALE GENOMIC DNA]</scope>
    <source>
        <strain evidence="3">KCTC 52348</strain>
    </source>
</reference>
<keyword evidence="4" id="KW-1185">Reference proteome</keyword>
<sequence>MKKFGAILVLFVLVVACNIKDKPKKPNNLISKNKMEQILYDLYIINAAKGVNRKLLENNGLVPETYILTKHNIDSAQFAISNTYYAFYSDTYKDIVENVKAKIEKQQEEYEELKEIEEEAAKRKRDSLKKINSKKKDSITRVKTIKKLDSAKVL</sequence>
<evidence type="ECO:0000259" key="2">
    <source>
        <dbReference type="Pfam" id="PF14129"/>
    </source>
</evidence>
<evidence type="ECO:0000313" key="3">
    <source>
        <dbReference type="EMBL" id="MBC2844179.1"/>
    </source>
</evidence>
<dbReference type="PROSITE" id="PS51257">
    <property type="entry name" value="PROKAR_LIPOPROTEIN"/>
    <property type="match status" value="1"/>
</dbReference>